<evidence type="ECO:0000313" key="1">
    <source>
        <dbReference type="EMBL" id="MBB4761581.1"/>
    </source>
</evidence>
<protein>
    <submittedName>
        <fullName evidence="1">HEXXH motif-containing protein</fullName>
    </submittedName>
</protein>
<name>A0A7W7HVJ0_9ACTN</name>
<dbReference type="Proteomes" id="UP000578112">
    <property type="component" value="Unassembled WGS sequence"/>
</dbReference>
<proteinExistence type="predicted"/>
<gene>
    <name evidence="1" type="ORF">BJ971_002137</name>
</gene>
<reference evidence="1 2" key="1">
    <citation type="submission" date="2020-08" db="EMBL/GenBank/DDBJ databases">
        <title>Sequencing the genomes of 1000 actinobacteria strains.</title>
        <authorList>
            <person name="Klenk H.-P."/>
        </authorList>
    </citation>
    <scope>NUCLEOTIDE SEQUENCE [LARGE SCALE GENOMIC DNA]</scope>
    <source>
        <strain evidence="1 2">DSM 43149</strain>
    </source>
</reference>
<dbReference type="EMBL" id="JACHNH010000001">
    <property type="protein sequence ID" value="MBB4761581.1"/>
    <property type="molecule type" value="Genomic_DNA"/>
</dbReference>
<sequence length="565" mass="61096">MNLPELALSGDQIDELALRRPSAATLQLLRVGQAARRRLLLLALRTELADRGAAEAFALLARAAGAAPAEVEELVTRPLAGAAAVRALRTPKEAGYVRALAAAAAIRAGLRFSIDVPDTDGSLFLPGVGTARDLHCRTARVTGDLGAFSVGCPHRTAPGAGSRWSPHRFLTLGDDPSWRIDLEDHDPDRACFDHRPAEPLGADAVEALQSHLNKAWRLIAADHPGYALVVRTCLRAVVPLADPEQSGDGERAAGASSSLAFGSVALSRMPDPHATALMVMHELQHNLLDAAFDLADFTEEPARELHHAPWRLDPRPVRSLLQGVHAHAAVTDYWAVRWRHDGSPGSGFEFAFWREVTTAAIGTLRRSAELTPAGRRLVRGMWRATEDWWRADPSPELAAAARQVTTADAVRWRLRNRGTAPDLPESLKDSLLRGERCPVLPPPIVQQADPEPARHTRIGAAVRRSALRGAPSEDGDELDTWRATVAADPDDEEAWAALAHQLTLRGRGPAATALIERPEIVRAVLLAGRADPAATEHRDPVRIAAWVAEGDDQVGDTPDSAQYYR</sequence>
<dbReference type="AlphaFoldDB" id="A0A7W7HVJ0"/>
<organism evidence="1 2">
    <name type="scientific">Actinoplanes digitatis</name>
    <dbReference type="NCBI Taxonomy" id="1868"/>
    <lineage>
        <taxon>Bacteria</taxon>
        <taxon>Bacillati</taxon>
        <taxon>Actinomycetota</taxon>
        <taxon>Actinomycetes</taxon>
        <taxon>Micromonosporales</taxon>
        <taxon>Micromonosporaceae</taxon>
        <taxon>Actinoplanes</taxon>
    </lineage>
</organism>
<dbReference type="NCBIfam" id="TIGR04267">
    <property type="entry name" value="mod_HExxH"/>
    <property type="match status" value="1"/>
</dbReference>
<comment type="caution">
    <text evidence="1">The sequence shown here is derived from an EMBL/GenBank/DDBJ whole genome shotgun (WGS) entry which is preliminary data.</text>
</comment>
<evidence type="ECO:0000313" key="2">
    <source>
        <dbReference type="Proteomes" id="UP000578112"/>
    </source>
</evidence>
<dbReference type="InterPro" id="IPR026337">
    <property type="entry name" value="AKG_HExxH"/>
</dbReference>
<keyword evidence="2" id="KW-1185">Reference proteome</keyword>
<accession>A0A7W7HVJ0</accession>
<dbReference type="RefSeq" id="WP_184992069.1">
    <property type="nucleotide sequence ID" value="NZ_BOMK01000001.1"/>
</dbReference>